<reference evidence="2" key="1">
    <citation type="submission" date="2006-09" db="EMBL/GenBank/DDBJ databases">
        <title>Complete sequence of Rhodopseudomonas palustris BisA53.</title>
        <authorList>
            <consortium name="US DOE Joint Genome Institute"/>
            <person name="Copeland A."/>
            <person name="Lucas S."/>
            <person name="Lapidus A."/>
            <person name="Barry K."/>
            <person name="Detter J.C."/>
            <person name="Glavina del Rio T."/>
            <person name="Hammon N."/>
            <person name="Israni S."/>
            <person name="Dalin E."/>
            <person name="Tice H."/>
            <person name="Pitluck S."/>
            <person name="Chain P."/>
            <person name="Malfatti S."/>
            <person name="Shin M."/>
            <person name="Vergez L."/>
            <person name="Schmutz J."/>
            <person name="Larimer F."/>
            <person name="Land M."/>
            <person name="Hauser L."/>
            <person name="Pelletier D.A."/>
            <person name="Kyrpides N."/>
            <person name="Kim E."/>
            <person name="Harwood C.S."/>
            <person name="Oda Y."/>
            <person name="Richardson P."/>
        </authorList>
    </citation>
    <scope>NUCLEOTIDE SEQUENCE [LARGE SCALE GENOMIC DNA]</scope>
    <source>
        <strain evidence="2">BisA53</strain>
    </source>
</reference>
<name>Q07QC9_RHOP5</name>
<dbReference type="AlphaFoldDB" id="Q07QC9"/>
<dbReference type="STRING" id="316055.RPE_1911"/>
<dbReference type="InterPro" id="IPR016024">
    <property type="entry name" value="ARM-type_fold"/>
</dbReference>
<evidence type="ECO:0000313" key="2">
    <source>
        <dbReference type="EMBL" id="ABJ05855.1"/>
    </source>
</evidence>
<organism evidence="2">
    <name type="scientific">Rhodopseudomonas palustris (strain BisA53)</name>
    <dbReference type="NCBI Taxonomy" id="316055"/>
    <lineage>
        <taxon>Bacteria</taxon>
        <taxon>Pseudomonadati</taxon>
        <taxon>Pseudomonadota</taxon>
        <taxon>Alphaproteobacteria</taxon>
        <taxon>Hyphomicrobiales</taxon>
        <taxon>Nitrobacteraceae</taxon>
        <taxon>Rhodopseudomonas</taxon>
    </lineage>
</organism>
<dbReference type="Gene3D" id="1.25.40.70">
    <property type="entry name" value="Phosphatidylinositol 3-kinase, accessory domain (PIK)"/>
    <property type="match status" value="1"/>
</dbReference>
<dbReference type="InterPro" id="IPR042236">
    <property type="entry name" value="PI3K_accessory_sf"/>
</dbReference>
<evidence type="ECO:0000259" key="1">
    <source>
        <dbReference type="Pfam" id="PF09450"/>
    </source>
</evidence>
<dbReference type="SUPFAM" id="SSF48371">
    <property type="entry name" value="ARM repeat"/>
    <property type="match status" value="1"/>
</dbReference>
<sequence>MSGTSNSTMTAGELLDRYIELSIQQGTAIDLSDGSQINRLGSKIFRINDELKSRSGDQRRILFGLLSHQNPYVRYNAATSLIRIFPVEARNVLQTIADSKWYPLAGHAGMYLHMLDTRIVNWPKPGSAD</sequence>
<accession>Q07QC9</accession>
<dbReference type="OrthoDB" id="7963325at2"/>
<dbReference type="EMBL" id="CP000463">
    <property type="protein sequence ID" value="ABJ05855.1"/>
    <property type="molecule type" value="Genomic_DNA"/>
</dbReference>
<protein>
    <recommendedName>
        <fullName evidence="1">DUF2019 domain-containing protein</fullName>
    </recommendedName>
</protein>
<dbReference type="KEGG" id="rpe:RPE_1911"/>
<feature type="domain" description="DUF2019" evidence="1">
    <location>
        <begin position="13"/>
        <end position="116"/>
    </location>
</feature>
<gene>
    <name evidence="2" type="ordered locus">RPE_1911</name>
</gene>
<dbReference type="InterPro" id="IPR018568">
    <property type="entry name" value="DUF2019"/>
</dbReference>
<dbReference type="HOGENOM" id="CLU_165467_0_0_5"/>
<proteinExistence type="predicted"/>
<dbReference type="Pfam" id="PF09450">
    <property type="entry name" value="DUF2019"/>
    <property type="match status" value="1"/>
</dbReference>